<evidence type="ECO:0000256" key="2">
    <source>
        <dbReference type="RuleBase" id="RU003616"/>
    </source>
</evidence>
<dbReference type="SUPFAM" id="SSF49764">
    <property type="entry name" value="HSP20-like chaperones"/>
    <property type="match status" value="1"/>
</dbReference>
<dbReference type="Gene3D" id="2.60.40.790">
    <property type="match status" value="1"/>
</dbReference>
<dbReference type="CDD" id="cd06464">
    <property type="entry name" value="ACD_sHsps-like"/>
    <property type="match status" value="1"/>
</dbReference>
<protein>
    <submittedName>
        <fullName evidence="4">Heat-shock protein</fullName>
    </submittedName>
</protein>
<evidence type="ECO:0000256" key="1">
    <source>
        <dbReference type="PROSITE-ProRule" id="PRU00285"/>
    </source>
</evidence>
<accession>A0A2U2J7Q4</accession>
<dbReference type="PANTHER" id="PTHR11527">
    <property type="entry name" value="HEAT-SHOCK PROTEIN 20 FAMILY MEMBER"/>
    <property type="match status" value="1"/>
</dbReference>
<dbReference type="RefSeq" id="WP_109405739.1">
    <property type="nucleotide sequence ID" value="NZ_QFFG01000006.1"/>
</dbReference>
<name>A0A2U2J7Q4_9FLAO</name>
<evidence type="ECO:0000259" key="3">
    <source>
        <dbReference type="PROSITE" id="PS01031"/>
    </source>
</evidence>
<keyword evidence="5" id="KW-1185">Reference proteome</keyword>
<dbReference type="Proteomes" id="UP000245670">
    <property type="component" value="Unassembled WGS sequence"/>
</dbReference>
<dbReference type="AlphaFoldDB" id="A0A2U2J7Q4"/>
<dbReference type="InterPro" id="IPR008978">
    <property type="entry name" value="HSP20-like_chaperone"/>
</dbReference>
<gene>
    <name evidence="4" type="ORF">DIS07_13265</name>
</gene>
<dbReference type="OrthoDB" id="9814487at2"/>
<feature type="domain" description="SHSP" evidence="3">
    <location>
        <begin position="28"/>
        <end position="142"/>
    </location>
</feature>
<sequence>MLVKNKDFPILPNVVNDFFRDWSTSNFSDTNTTLPAVNIKETENDFMVEVAVPGMDKKDFKIDLDNDVLTISSEKTTNNDTSDENYTRKEYSYMSFKRSFTLPKGVVDSDKIKATYKNGELKITIPKLEEAKPKPAKLIEVK</sequence>
<reference evidence="4 5" key="1">
    <citation type="submission" date="2018-05" db="EMBL/GenBank/DDBJ databases">
        <title>Polaribacter aquimarinus sp. nov., isolated from sediment in a sediment of sea.</title>
        <authorList>
            <person name="Lu D."/>
        </authorList>
    </citation>
    <scope>NUCLEOTIDE SEQUENCE [LARGE SCALE GENOMIC DNA]</scope>
    <source>
        <strain evidence="4 5">ZY113</strain>
    </source>
</reference>
<proteinExistence type="inferred from homology"/>
<dbReference type="EMBL" id="QFFG01000006">
    <property type="protein sequence ID" value="PWG04369.1"/>
    <property type="molecule type" value="Genomic_DNA"/>
</dbReference>
<organism evidence="4 5">
    <name type="scientific">Polaribacter aquimarinus</name>
    <dbReference type="NCBI Taxonomy" id="2100726"/>
    <lineage>
        <taxon>Bacteria</taxon>
        <taxon>Pseudomonadati</taxon>
        <taxon>Bacteroidota</taxon>
        <taxon>Flavobacteriia</taxon>
        <taxon>Flavobacteriales</taxon>
        <taxon>Flavobacteriaceae</taxon>
    </lineage>
</organism>
<dbReference type="InterPro" id="IPR031107">
    <property type="entry name" value="Small_HSP"/>
</dbReference>
<dbReference type="PROSITE" id="PS01031">
    <property type="entry name" value="SHSP"/>
    <property type="match status" value="1"/>
</dbReference>
<comment type="similarity">
    <text evidence="1 2">Belongs to the small heat shock protein (HSP20) family.</text>
</comment>
<comment type="caution">
    <text evidence="4">The sequence shown here is derived from an EMBL/GenBank/DDBJ whole genome shotgun (WGS) entry which is preliminary data.</text>
</comment>
<evidence type="ECO:0000313" key="5">
    <source>
        <dbReference type="Proteomes" id="UP000245670"/>
    </source>
</evidence>
<dbReference type="InterPro" id="IPR002068">
    <property type="entry name" value="A-crystallin/Hsp20_dom"/>
</dbReference>
<evidence type="ECO:0000313" key="4">
    <source>
        <dbReference type="EMBL" id="PWG04369.1"/>
    </source>
</evidence>
<dbReference type="Pfam" id="PF00011">
    <property type="entry name" value="HSP20"/>
    <property type="match status" value="1"/>
</dbReference>